<reference evidence="1 2" key="1">
    <citation type="submission" date="2018-08" db="EMBL/GenBank/DDBJ databases">
        <title>Proposal of Muricauda 72 sp.nov. and Muricauda NH166 sp.nov., isolated from seawater.</title>
        <authorList>
            <person name="Cheng H."/>
            <person name="Wu Y.-H."/>
            <person name="Guo L.-L."/>
            <person name="Xu X.-W."/>
        </authorList>
    </citation>
    <scope>NUCLEOTIDE SEQUENCE [LARGE SCALE GENOMIC DNA]</scope>
    <source>
        <strain evidence="1 2">72</strain>
    </source>
</reference>
<sequence length="75" mass="9050">MVVLEIFTIIDRSKKEGLHTLAFLWDLSFHILQSIDFYKFFFFMVQPFTFAVVFSKRQGINLNYWKPTSDLRIRP</sequence>
<evidence type="ECO:0000313" key="1">
    <source>
        <dbReference type="EMBL" id="RIV45842.1"/>
    </source>
</evidence>
<dbReference type="AlphaFoldDB" id="A0A3A1NJ70"/>
<accession>A0A3A1NJ70</accession>
<organism evidence="1 2">
    <name type="scientific">Flagellimonas pelagia</name>
    <dbReference type="NCBI Taxonomy" id="2306998"/>
    <lineage>
        <taxon>Bacteria</taxon>
        <taxon>Pseudomonadati</taxon>
        <taxon>Bacteroidota</taxon>
        <taxon>Flavobacteriia</taxon>
        <taxon>Flavobacteriales</taxon>
        <taxon>Flavobacteriaceae</taxon>
        <taxon>Flagellimonas</taxon>
    </lineage>
</organism>
<gene>
    <name evidence="1" type="ORF">D2V05_04465</name>
</gene>
<name>A0A3A1NJ70_9FLAO</name>
<proteinExistence type="predicted"/>
<dbReference type="EMBL" id="QXFI01000013">
    <property type="protein sequence ID" value="RIV45842.1"/>
    <property type="molecule type" value="Genomic_DNA"/>
</dbReference>
<dbReference type="Proteomes" id="UP000266691">
    <property type="component" value="Unassembled WGS sequence"/>
</dbReference>
<protein>
    <submittedName>
        <fullName evidence="1">Uncharacterized protein</fullName>
    </submittedName>
</protein>
<comment type="caution">
    <text evidence="1">The sequence shown here is derived from an EMBL/GenBank/DDBJ whole genome shotgun (WGS) entry which is preliminary data.</text>
</comment>
<evidence type="ECO:0000313" key="2">
    <source>
        <dbReference type="Proteomes" id="UP000266691"/>
    </source>
</evidence>